<accession>A0A9P8CIS5</accession>
<feature type="compositionally biased region" description="Polar residues" evidence="1">
    <location>
        <begin position="117"/>
        <end position="139"/>
    </location>
</feature>
<feature type="compositionally biased region" description="Polar residues" evidence="1">
    <location>
        <begin position="410"/>
        <end position="424"/>
    </location>
</feature>
<evidence type="ECO:0000313" key="3">
    <source>
        <dbReference type="EMBL" id="KAG9248247.1"/>
    </source>
</evidence>
<comment type="caution">
    <text evidence="3">The sequence shown here is derived from an EMBL/GenBank/DDBJ whole genome shotgun (WGS) entry which is preliminary data.</text>
</comment>
<dbReference type="Proteomes" id="UP000887226">
    <property type="component" value="Unassembled WGS sequence"/>
</dbReference>
<sequence length="714" mass="77388">MIDQRNTHRKSCFHSAAILFIASLLSECELTAAIDHHQPHRVRPAVVIPQDNISHKDGSSYNTPISELEMNERTPTMNDSQQRVVVQGGDRSLRVPIPSQVDGTRSMRASMVDESNELSSFDNSRSGMSRSATMHQNIAASPPPRRPELSGSSETLRSDIGPSPMRLGMPRSATMPEDTFSFDKMRPAPLRLPSAGYVPSSQRGHQRISPEYASLAERLLVEPPDIPGRPGFDSAESVSSIPESFSPAPDRFTPSTLVRDEASHPREPTPAISQRPSHPQQSNFTRKKYLSDALSHAHSVPIRPKPPRDKSSPSHLQTMNFLEGPESAKSSVEDLPAQHHSGPAKAPQNEARRDVAPSNLPRPSQKYVRSRGNTNPSTANSSFDSTNSGTGVGLKRAAVPNKVGPRGDTIPSTANSSFDSTNSGTGVGLKRAAVPNKVGPRGDTNPSTANNSFDSTNSGPGVGPKKGVIANKVGGKRVISNRRNNRPYSNRKGSKDSKDSADRVTSLVRSASAGSGDSSGANSTCSSFRNSDTEASVFYNGCEDDGGQDSHLYMTDALPYPGPTLDGGFIFDESAYGNITPAQLEYEMEQIRVQINEEDGPEFYPGGEPIEWIAKFNAKTASTTERSQKSIDGAEGVIESEVQYRVHKPMVEKDINAALFFESRPIAVRHRELQKEIRLLKALHTRINETTICCGGILGPFDFGALEKAVDDML</sequence>
<keyword evidence="4" id="KW-1185">Reference proteome</keyword>
<evidence type="ECO:0000313" key="4">
    <source>
        <dbReference type="Proteomes" id="UP000887226"/>
    </source>
</evidence>
<evidence type="ECO:0000256" key="1">
    <source>
        <dbReference type="SAM" id="MobiDB-lite"/>
    </source>
</evidence>
<proteinExistence type="predicted"/>
<organism evidence="3 4">
    <name type="scientific">Calycina marina</name>
    <dbReference type="NCBI Taxonomy" id="1763456"/>
    <lineage>
        <taxon>Eukaryota</taxon>
        <taxon>Fungi</taxon>
        <taxon>Dikarya</taxon>
        <taxon>Ascomycota</taxon>
        <taxon>Pezizomycotina</taxon>
        <taxon>Leotiomycetes</taxon>
        <taxon>Helotiales</taxon>
        <taxon>Pezizellaceae</taxon>
        <taxon>Calycina</taxon>
    </lineage>
</organism>
<dbReference type="AlphaFoldDB" id="A0A9P8CIS5"/>
<feature type="compositionally biased region" description="Polar residues" evidence="1">
    <location>
        <begin position="444"/>
        <end position="459"/>
    </location>
</feature>
<evidence type="ECO:0000256" key="2">
    <source>
        <dbReference type="SAM" id="SignalP"/>
    </source>
</evidence>
<feature type="compositionally biased region" description="Basic and acidic residues" evidence="1">
    <location>
        <begin position="258"/>
        <end position="267"/>
    </location>
</feature>
<feature type="compositionally biased region" description="Polar residues" evidence="1">
    <location>
        <begin position="371"/>
        <end position="389"/>
    </location>
</feature>
<feature type="region of interest" description="Disordered" evidence="1">
    <location>
        <begin position="222"/>
        <end position="529"/>
    </location>
</feature>
<feature type="non-terminal residue" evidence="3">
    <location>
        <position position="714"/>
    </location>
</feature>
<feature type="compositionally biased region" description="Basic and acidic residues" evidence="1">
    <location>
        <begin position="493"/>
        <end position="502"/>
    </location>
</feature>
<dbReference type="EMBL" id="MU253753">
    <property type="protein sequence ID" value="KAG9248247.1"/>
    <property type="molecule type" value="Genomic_DNA"/>
</dbReference>
<feature type="region of interest" description="Disordered" evidence="1">
    <location>
        <begin position="112"/>
        <end position="172"/>
    </location>
</feature>
<name>A0A9P8CIS5_9HELO</name>
<feature type="compositionally biased region" description="Polar residues" evidence="1">
    <location>
        <begin position="271"/>
        <end position="284"/>
    </location>
</feature>
<feature type="chain" id="PRO_5040218572" evidence="2">
    <location>
        <begin position="34"/>
        <end position="714"/>
    </location>
</feature>
<feature type="compositionally biased region" description="Low complexity" evidence="1">
    <location>
        <begin position="510"/>
        <end position="523"/>
    </location>
</feature>
<reference evidence="3" key="1">
    <citation type="journal article" date="2021" name="IMA Fungus">
        <title>Genomic characterization of three marine fungi, including Emericellopsis atlantica sp. nov. with signatures of a generalist lifestyle and marine biomass degradation.</title>
        <authorList>
            <person name="Hagestad O.C."/>
            <person name="Hou L."/>
            <person name="Andersen J.H."/>
            <person name="Hansen E.H."/>
            <person name="Altermark B."/>
            <person name="Li C."/>
            <person name="Kuhnert E."/>
            <person name="Cox R.J."/>
            <person name="Crous P.W."/>
            <person name="Spatafora J.W."/>
            <person name="Lail K."/>
            <person name="Amirebrahimi M."/>
            <person name="Lipzen A."/>
            <person name="Pangilinan J."/>
            <person name="Andreopoulos W."/>
            <person name="Hayes R.D."/>
            <person name="Ng V."/>
            <person name="Grigoriev I.V."/>
            <person name="Jackson S.A."/>
            <person name="Sutton T.D.S."/>
            <person name="Dobson A.D.W."/>
            <person name="Rama T."/>
        </authorList>
    </citation>
    <scope>NUCLEOTIDE SEQUENCE</scope>
    <source>
        <strain evidence="3">TRa3180A</strain>
    </source>
</reference>
<protein>
    <submittedName>
        <fullName evidence="3">Uncharacterized protein</fullName>
    </submittedName>
</protein>
<keyword evidence="2" id="KW-0732">Signal</keyword>
<gene>
    <name evidence="3" type="ORF">BJ878DRAFT_564262</name>
</gene>
<feature type="signal peptide" evidence="2">
    <location>
        <begin position="1"/>
        <end position="33"/>
    </location>
</feature>